<dbReference type="EMBL" id="JAOQAZ010000003">
    <property type="protein sequence ID" value="KAJ4268217.1"/>
    <property type="molecule type" value="Genomic_DNA"/>
</dbReference>
<dbReference type="AlphaFoldDB" id="A0A9W8SCP7"/>
<dbReference type="Proteomes" id="UP001152049">
    <property type="component" value="Unassembled WGS sequence"/>
</dbReference>
<feature type="compositionally biased region" description="Low complexity" evidence="1">
    <location>
        <begin position="140"/>
        <end position="167"/>
    </location>
</feature>
<feature type="region of interest" description="Disordered" evidence="1">
    <location>
        <begin position="138"/>
        <end position="167"/>
    </location>
</feature>
<feature type="compositionally biased region" description="Polar residues" evidence="1">
    <location>
        <begin position="393"/>
        <end position="410"/>
    </location>
</feature>
<evidence type="ECO:0000313" key="3">
    <source>
        <dbReference type="Proteomes" id="UP001152049"/>
    </source>
</evidence>
<gene>
    <name evidence="2" type="ORF">NW762_002279</name>
</gene>
<reference evidence="2" key="1">
    <citation type="submission" date="2022-09" db="EMBL/GenBank/DDBJ databases">
        <title>Fusarium specimens isolated from Avocado Roots.</title>
        <authorList>
            <person name="Stajich J."/>
            <person name="Roper C."/>
            <person name="Heimlech-Rivalta G."/>
        </authorList>
    </citation>
    <scope>NUCLEOTIDE SEQUENCE</scope>
    <source>
        <strain evidence="2">CF00136</strain>
    </source>
</reference>
<feature type="region of interest" description="Disordered" evidence="1">
    <location>
        <begin position="235"/>
        <end position="262"/>
    </location>
</feature>
<sequence length="1032" mass="109487">MNPSGREPDRISLNIGGQEYAVDFQGNNITAVSPYLQEPFVIKPPDSLTSYSGSSPPLSIDILASDQNFMFFAICDIGDASKDSALLVKVEGCVDCNTNIRLAYVTTTTIIGPGDTEVTSTIKASGTVSGTVVITRGEAETTTTEEPTTTTTEEFTTTTEDTTTEDTITTEDTTTATQGTTTTGDITTEDTTTTTIEDTTTATEEATTTGDTTTEYTTFTDYTTYTTFIEDTTTTEDTTTSTQETITTAKETTTTEGSTVASTNESLEAIETTIYPTSAATSDTTVDPTSDVTSTTEVPSTGTETTDISDLPIDNTTSTSSDIETSSEPTASIFPRQTTTDLLSASSATTDPALESSSVSATMLSSEITFDTISDTGSVTTKTTDALETATLQQTELSSTDTSPPNSIETPTETISLTEVSSDDSVNPTTSQTFLSNPSTTTLLSFLSTNPLSTPSSLDAISDSPLSSTVESASADITSTFTTSPAAPSNLAEIGSFRFFGCLGSPDGYPSFELIGEGPDMTTIECEKLSEGRTYMGLFLRSCYAADTLDSSDLVRNGRCDLPCPGDPGLFCGGLVNPDSRLEPRYEPHQGLTRRDAPLDILLTLYARVEGISGSSSLSGVLSTSEALSTFEVLTTPELIVTSELGPTEVSSASFVIPDSSDSSFLLALTNESSDLPIANPTNSLSVTFSQTLDLVDGLSTLSFVRSTASLSFASPIVSLDPPLPGTKSPGISPVTPPFPTSASYNAGNFSRTADLAPIVTTIVYTIVDPYDPSYLTVTEFCTTLRSPPCRHCHYQRPATVEMTTIQVDCNACGRYGEDSIVLNVPVGALLEPQTMDSYAYETIQVPYQNPNADAEEEESPAHRVRPSEKGPHSAQAHPPDEPIPGAGDEPHEAAPYEFDQTMTYDDIKPTAVGDVPHEVGQYEFDQLTIYNNIQPTTVGSRPQPTVAISHEQEPDIPVENKAAPKFRPVGETDQHESQREPGRPRPAIDPAPISPSTPPDSPIVIVSRSVQKVADGILMIFSLMTGIAFLL</sequence>
<feature type="region of interest" description="Disordered" evidence="1">
    <location>
        <begin position="278"/>
        <end position="337"/>
    </location>
</feature>
<feature type="compositionally biased region" description="Low complexity" evidence="1">
    <location>
        <begin position="235"/>
        <end position="259"/>
    </location>
</feature>
<evidence type="ECO:0000256" key="1">
    <source>
        <dbReference type="SAM" id="MobiDB-lite"/>
    </source>
</evidence>
<keyword evidence="3" id="KW-1185">Reference proteome</keyword>
<feature type="region of interest" description="Disordered" evidence="1">
    <location>
        <begin position="852"/>
        <end position="894"/>
    </location>
</feature>
<feature type="region of interest" description="Disordered" evidence="1">
    <location>
        <begin position="936"/>
        <end position="1003"/>
    </location>
</feature>
<evidence type="ECO:0000313" key="2">
    <source>
        <dbReference type="EMBL" id="KAJ4268217.1"/>
    </source>
</evidence>
<protein>
    <recommendedName>
        <fullName evidence="4">WSC domain-containing protein</fullName>
    </recommendedName>
</protein>
<feature type="region of interest" description="Disordered" evidence="1">
    <location>
        <begin position="390"/>
        <end position="410"/>
    </location>
</feature>
<organism evidence="2 3">
    <name type="scientific">Fusarium torreyae</name>
    <dbReference type="NCBI Taxonomy" id="1237075"/>
    <lineage>
        <taxon>Eukaryota</taxon>
        <taxon>Fungi</taxon>
        <taxon>Dikarya</taxon>
        <taxon>Ascomycota</taxon>
        <taxon>Pezizomycotina</taxon>
        <taxon>Sordariomycetes</taxon>
        <taxon>Hypocreomycetidae</taxon>
        <taxon>Hypocreales</taxon>
        <taxon>Nectriaceae</taxon>
        <taxon>Fusarium</taxon>
    </lineage>
</organism>
<evidence type="ECO:0008006" key="4">
    <source>
        <dbReference type="Google" id="ProtNLM"/>
    </source>
</evidence>
<comment type="caution">
    <text evidence="2">The sequence shown here is derived from an EMBL/GenBank/DDBJ whole genome shotgun (WGS) entry which is preliminary data.</text>
</comment>
<feature type="compositionally biased region" description="Basic and acidic residues" evidence="1">
    <location>
        <begin position="969"/>
        <end position="984"/>
    </location>
</feature>
<name>A0A9W8SCP7_9HYPO</name>
<proteinExistence type="predicted"/>
<feature type="compositionally biased region" description="Low complexity" evidence="1">
    <location>
        <begin position="278"/>
        <end position="330"/>
    </location>
</feature>
<dbReference type="OrthoDB" id="4850028at2759"/>
<feature type="compositionally biased region" description="Basic and acidic residues" evidence="1">
    <location>
        <begin position="860"/>
        <end position="872"/>
    </location>
</feature>
<feature type="compositionally biased region" description="Pro residues" evidence="1">
    <location>
        <begin position="988"/>
        <end position="1002"/>
    </location>
</feature>
<accession>A0A9W8SCP7</accession>